<accession>A0A417YU11</accession>
<reference evidence="2 3" key="1">
    <citation type="journal article" date="2017" name="Int. J. Syst. Evol. Microbiol.">
        <title>Bacillus notoginsengisoli sp. nov., a novel bacterium isolated from the rhizosphere of Panax notoginseng.</title>
        <authorList>
            <person name="Zhang M.Y."/>
            <person name="Cheng J."/>
            <person name="Cai Y."/>
            <person name="Zhang T.Y."/>
            <person name="Wu Y.Y."/>
            <person name="Manikprabhu D."/>
            <person name="Li W.J."/>
            <person name="Zhang Y.X."/>
        </authorList>
    </citation>
    <scope>NUCLEOTIDE SEQUENCE [LARGE SCALE GENOMIC DNA]</scope>
    <source>
        <strain evidence="2 3">JCM 30743</strain>
    </source>
</reference>
<dbReference type="RefSeq" id="WP_118920756.1">
    <property type="nucleotide sequence ID" value="NZ_QWEG01000006.1"/>
</dbReference>
<keyword evidence="1" id="KW-0812">Transmembrane</keyword>
<proteinExistence type="predicted"/>
<organism evidence="2 3">
    <name type="scientific">Neobacillus notoginsengisoli</name>
    <dbReference type="NCBI Taxonomy" id="1578198"/>
    <lineage>
        <taxon>Bacteria</taxon>
        <taxon>Bacillati</taxon>
        <taxon>Bacillota</taxon>
        <taxon>Bacilli</taxon>
        <taxon>Bacillales</taxon>
        <taxon>Bacillaceae</taxon>
        <taxon>Neobacillus</taxon>
    </lineage>
</organism>
<evidence type="ECO:0008006" key="4">
    <source>
        <dbReference type="Google" id="ProtNLM"/>
    </source>
</evidence>
<name>A0A417YU11_9BACI</name>
<evidence type="ECO:0000313" key="3">
    <source>
        <dbReference type="Proteomes" id="UP000284416"/>
    </source>
</evidence>
<gene>
    <name evidence="2" type="ORF">D1B31_10590</name>
</gene>
<protein>
    <recommendedName>
        <fullName evidence="4">Fimbrial assembly protein</fullName>
    </recommendedName>
</protein>
<dbReference type="Proteomes" id="UP000284416">
    <property type="component" value="Unassembled WGS sequence"/>
</dbReference>
<dbReference type="OrthoDB" id="2971140at2"/>
<keyword evidence="3" id="KW-1185">Reference proteome</keyword>
<feature type="transmembrane region" description="Helical" evidence="1">
    <location>
        <begin position="18"/>
        <end position="38"/>
    </location>
</feature>
<dbReference type="EMBL" id="QWEG01000006">
    <property type="protein sequence ID" value="RHW40639.1"/>
    <property type="molecule type" value="Genomic_DNA"/>
</dbReference>
<evidence type="ECO:0000256" key="1">
    <source>
        <dbReference type="SAM" id="Phobius"/>
    </source>
</evidence>
<dbReference type="AlphaFoldDB" id="A0A417YU11"/>
<keyword evidence="1" id="KW-1133">Transmembrane helix</keyword>
<comment type="caution">
    <text evidence="2">The sequence shown here is derived from an EMBL/GenBank/DDBJ whole genome shotgun (WGS) entry which is preliminary data.</text>
</comment>
<evidence type="ECO:0000313" key="2">
    <source>
        <dbReference type="EMBL" id="RHW40639.1"/>
    </source>
</evidence>
<sequence length="212" mass="23410">MLIDINLLPKKERKSSSIILTSAIFAVLFLCVGGFFFWQVSTLKSDIATVDNRIETTKKIAELEEKKASEVTSADSAAKLEDSIAWAEEYTIPSVPVMKEFTSLLPARGFILSFAYQESGELALTVQFDSSREAAYFLNNLNHSEWVKEASLTSLTAIETEEKSTSPETGAVNTANEKEYLPRYTGQFQLSLNKQTVKTFVENQDGKGAGGI</sequence>
<keyword evidence="1" id="KW-0472">Membrane</keyword>